<feature type="transmembrane region" description="Helical" evidence="1">
    <location>
        <begin position="52"/>
        <end position="72"/>
    </location>
</feature>
<organism evidence="2 3">
    <name type="scientific">Ruminiclostridium hungatei</name>
    <name type="common">Clostridium hungatei</name>
    <dbReference type="NCBI Taxonomy" id="48256"/>
    <lineage>
        <taxon>Bacteria</taxon>
        <taxon>Bacillati</taxon>
        <taxon>Bacillota</taxon>
        <taxon>Clostridia</taxon>
        <taxon>Eubacteriales</taxon>
        <taxon>Oscillospiraceae</taxon>
        <taxon>Ruminiclostridium</taxon>
    </lineage>
</organism>
<dbReference type="Proteomes" id="UP000191554">
    <property type="component" value="Unassembled WGS sequence"/>
</dbReference>
<dbReference type="RefSeq" id="WP_080065345.1">
    <property type="nucleotide sequence ID" value="NZ_MZGX01000020.1"/>
</dbReference>
<dbReference type="AlphaFoldDB" id="A0A1V4SHC0"/>
<dbReference type="OrthoDB" id="2086722at2"/>
<proteinExistence type="predicted"/>
<dbReference type="EMBL" id="MZGX01000020">
    <property type="protein sequence ID" value="OPX43143.1"/>
    <property type="molecule type" value="Genomic_DNA"/>
</dbReference>
<feature type="transmembrane region" description="Helical" evidence="1">
    <location>
        <begin position="112"/>
        <end position="133"/>
    </location>
</feature>
<evidence type="ECO:0008006" key="4">
    <source>
        <dbReference type="Google" id="ProtNLM"/>
    </source>
</evidence>
<sequence length="134" mass="14550">MAGQIPGLKKQLDEHVNLLRVLKGLLLSFLITLPCFLAFALFLTYTDFPEKYTFIAVLITTVISVLTASAYSTRNVRSKGWMNGCAVGVLYVAVLYLASSIIFMNFAVDVQVLLTVVIGAIVGCLGGIFGINLR</sequence>
<feature type="transmembrane region" description="Helical" evidence="1">
    <location>
        <begin position="21"/>
        <end position="46"/>
    </location>
</feature>
<evidence type="ECO:0000313" key="3">
    <source>
        <dbReference type="Proteomes" id="UP000191554"/>
    </source>
</evidence>
<name>A0A1V4SHC0_RUMHU</name>
<keyword evidence="3" id="KW-1185">Reference proteome</keyword>
<protein>
    <recommendedName>
        <fullName evidence="4">TIGR04086 family membrane protein</fullName>
    </recommendedName>
</protein>
<feature type="transmembrane region" description="Helical" evidence="1">
    <location>
        <begin position="84"/>
        <end position="106"/>
    </location>
</feature>
<dbReference type="STRING" id="48256.CLHUN_28910"/>
<reference evidence="2 3" key="1">
    <citation type="submission" date="2017-03" db="EMBL/GenBank/DDBJ databases">
        <title>Genome sequence of Clostridium hungatei DSM 14427.</title>
        <authorList>
            <person name="Poehlein A."/>
            <person name="Daniel R."/>
        </authorList>
    </citation>
    <scope>NUCLEOTIDE SEQUENCE [LARGE SCALE GENOMIC DNA]</scope>
    <source>
        <strain evidence="2 3">DSM 14427</strain>
    </source>
</reference>
<dbReference type="Pfam" id="PF12670">
    <property type="entry name" value="DUF3792"/>
    <property type="match status" value="1"/>
</dbReference>
<comment type="caution">
    <text evidence="2">The sequence shown here is derived from an EMBL/GenBank/DDBJ whole genome shotgun (WGS) entry which is preliminary data.</text>
</comment>
<keyword evidence="1" id="KW-0472">Membrane</keyword>
<dbReference type="InterPro" id="IPR023804">
    <property type="entry name" value="DUF3792_TM"/>
</dbReference>
<gene>
    <name evidence="2" type="ORF">CLHUN_28910</name>
</gene>
<accession>A0A1V4SHC0</accession>
<dbReference type="NCBIfam" id="TIGR04086">
    <property type="entry name" value="TIGR04086_membr"/>
    <property type="match status" value="1"/>
</dbReference>
<keyword evidence="1" id="KW-1133">Transmembrane helix</keyword>
<evidence type="ECO:0000256" key="1">
    <source>
        <dbReference type="SAM" id="Phobius"/>
    </source>
</evidence>
<evidence type="ECO:0000313" key="2">
    <source>
        <dbReference type="EMBL" id="OPX43143.1"/>
    </source>
</evidence>
<keyword evidence="1" id="KW-0812">Transmembrane</keyword>